<evidence type="ECO:0000256" key="8">
    <source>
        <dbReference type="SAM" id="Phobius"/>
    </source>
</evidence>
<dbReference type="GO" id="GO:0004582">
    <property type="term" value="F:dolichyl-phosphate beta-D-mannosyltransferase activity"/>
    <property type="evidence" value="ECO:0007669"/>
    <property type="project" value="InterPro"/>
</dbReference>
<dbReference type="GO" id="GO:0016020">
    <property type="term" value="C:membrane"/>
    <property type="evidence" value="ECO:0007669"/>
    <property type="project" value="UniProtKB-SubCell"/>
</dbReference>
<feature type="domain" description="Glycosyltransferase 2-like" evidence="9">
    <location>
        <begin position="8"/>
        <end position="179"/>
    </location>
</feature>
<proteinExistence type="inferred from homology"/>
<evidence type="ECO:0000256" key="5">
    <source>
        <dbReference type="ARBA" id="ARBA00022692"/>
    </source>
</evidence>
<dbReference type="PANTHER" id="PTHR43398:SF1">
    <property type="entry name" value="DOLICHOL-PHOSPHATE MANNOSYLTRANSFERASE SUBUNIT 1"/>
    <property type="match status" value="1"/>
</dbReference>
<keyword evidence="4 11" id="KW-0808">Transferase</keyword>
<dbReference type="GO" id="GO:0000271">
    <property type="term" value="P:polysaccharide biosynthetic process"/>
    <property type="evidence" value="ECO:0007669"/>
    <property type="project" value="InterPro"/>
</dbReference>
<keyword evidence="6 8" id="KW-1133">Transmembrane helix</keyword>
<feature type="transmembrane region" description="Helical" evidence="8">
    <location>
        <begin position="276"/>
        <end position="296"/>
    </location>
</feature>
<gene>
    <name evidence="11" type="ORF">SAMN05216404_112112</name>
</gene>
<dbReference type="InterPro" id="IPR029044">
    <property type="entry name" value="Nucleotide-diphossugar_trans"/>
</dbReference>
<sequence length="373" mass="41733">MTTLKVVVILPTYNERDNIGIIIDALQVQAREFLHDMHLLVVDDDSPDGTAEVIRAKQTTYPNVHLLMGKKAGLGAAYIRGMIHAMDELHADVVFEMDADFSHKPEDVPRLMAALDGGADFVIGSRYVKGGSIPKEWGLLRRMNSLGGNIVARYVAGMYRIRDCTAGFRAIKTTLLRKITFDDLRVQGYAFQVALLHKAVSLGAVIKEVPVDFVDRTKGESKLGISDIIEFILNAWWIRLHSSKTFIKFAIVGLSGVIVNLGVFTLLLQANVNKYVASPISIEISIITNFLLNNYWTFRWRTSQDHIRVKGLKFNMVSLVSLGVSYSTFVVLSILFPEVSPEIHQLVGIAPAMLINYFLNSYWTFKNAPKSRN</sequence>
<keyword evidence="5 8" id="KW-0812">Transmembrane</keyword>
<dbReference type="AlphaFoldDB" id="A0A1H8MG00"/>
<dbReference type="EMBL" id="FOCT01000012">
    <property type="protein sequence ID" value="SEO16076.1"/>
    <property type="molecule type" value="Genomic_DNA"/>
</dbReference>
<evidence type="ECO:0000256" key="4">
    <source>
        <dbReference type="ARBA" id="ARBA00022679"/>
    </source>
</evidence>
<dbReference type="Gene3D" id="3.90.550.10">
    <property type="entry name" value="Spore Coat Polysaccharide Biosynthesis Protein SpsA, Chain A"/>
    <property type="match status" value="1"/>
</dbReference>
<evidence type="ECO:0000259" key="10">
    <source>
        <dbReference type="Pfam" id="PF04138"/>
    </source>
</evidence>
<evidence type="ECO:0000256" key="7">
    <source>
        <dbReference type="ARBA" id="ARBA00023136"/>
    </source>
</evidence>
<feature type="transmembrane region" description="Helical" evidence="8">
    <location>
        <begin position="249"/>
        <end position="270"/>
    </location>
</feature>
<dbReference type="PANTHER" id="PTHR43398">
    <property type="entry name" value="DOLICHOL-PHOSPHATE MANNOSYLTRANSFERASE SUBUNIT 1"/>
    <property type="match status" value="1"/>
</dbReference>
<comment type="subcellular location">
    <subcellularLocation>
        <location evidence="1">Membrane</location>
        <topology evidence="1">Multi-pass membrane protein</topology>
    </subcellularLocation>
</comment>
<feature type="transmembrane region" description="Helical" evidence="8">
    <location>
        <begin position="343"/>
        <end position="365"/>
    </location>
</feature>
<dbReference type="InterPro" id="IPR039528">
    <property type="entry name" value="DPM1-like"/>
</dbReference>
<dbReference type="InterPro" id="IPR007267">
    <property type="entry name" value="GtrA_DPMS_TM"/>
</dbReference>
<accession>A0A1H8MG00</accession>
<reference evidence="11 12" key="1">
    <citation type="submission" date="2016-10" db="EMBL/GenBank/DDBJ databases">
        <authorList>
            <person name="de Groot N.N."/>
        </authorList>
    </citation>
    <scope>NUCLEOTIDE SEQUENCE [LARGE SCALE GENOMIC DNA]</scope>
    <source>
        <strain evidence="11 12">Nl18</strain>
    </source>
</reference>
<protein>
    <submittedName>
        <fullName evidence="11">Dolichol-phosphate mannosyltransferase</fullName>
    </submittedName>
</protein>
<dbReference type="CDD" id="cd06442">
    <property type="entry name" value="DPM1_like"/>
    <property type="match status" value="1"/>
</dbReference>
<evidence type="ECO:0000256" key="1">
    <source>
        <dbReference type="ARBA" id="ARBA00004141"/>
    </source>
</evidence>
<dbReference type="Pfam" id="PF00535">
    <property type="entry name" value="Glycos_transf_2"/>
    <property type="match status" value="1"/>
</dbReference>
<evidence type="ECO:0000256" key="6">
    <source>
        <dbReference type="ARBA" id="ARBA00022989"/>
    </source>
</evidence>
<evidence type="ECO:0000313" key="12">
    <source>
        <dbReference type="Proteomes" id="UP000183898"/>
    </source>
</evidence>
<evidence type="ECO:0000313" key="11">
    <source>
        <dbReference type="EMBL" id="SEO16076.1"/>
    </source>
</evidence>
<feature type="domain" description="GtrA/DPMS transmembrane" evidence="10">
    <location>
        <begin position="248"/>
        <end position="365"/>
    </location>
</feature>
<dbReference type="FunFam" id="3.90.550.10:FF:000122">
    <property type="entry name" value="Dolichol-phosphate mannosyltransferase subunit 1"/>
    <property type="match status" value="1"/>
</dbReference>
<evidence type="ECO:0000259" key="9">
    <source>
        <dbReference type="Pfam" id="PF00535"/>
    </source>
</evidence>
<dbReference type="Proteomes" id="UP000183898">
    <property type="component" value="Unassembled WGS sequence"/>
</dbReference>
<name>A0A1H8MG00_9PROT</name>
<dbReference type="InterPro" id="IPR001173">
    <property type="entry name" value="Glyco_trans_2-like"/>
</dbReference>
<keyword evidence="7 8" id="KW-0472">Membrane</keyword>
<evidence type="ECO:0000256" key="2">
    <source>
        <dbReference type="ARBA" id="ARBA00006739"/>
    </source>
</evidence>
<evidence type="ECO:0000256" key="3">
    <source>
        <dbReference type="ARBA" id="ARBA00022676"/>
    </source>
</evidence>
<feature type="transmembrane region" description="Helical" evidence="8">
    <location>
        <begin position="317"/>
        <end position="337"/>
    </location>
</feature>
<dbReference type="GO" id="GO:0009247">
    <property type="term" value="P:glycolipid biosynthetic process"/>
    <property type="evidence" value="ECO:0007669"/>
    <property type="project" value="TreeGrafter"/>
</dbReference>
<organism evidence="11 12">
    <name type="scientific">Nitrosospira multiformis</name>
    <dbReference type="NCBI Taxonomy" id="1231"/>
    <lineage>
        <taxon>Bacteria</taxon>
        <taxon>Pseudomonadati</taxon>
        <taxon>Pseudomonadota</taxon>
        <taxon>Betaproteobacteria</taxon>
        <taxon>Nitrosomonadales</taxon>
        <taxon>Nitrosomonadaceae</taxon>
        <taxon>Nitrosospira</taxon>
    </lineage>
</organism>
<dbReference type="Pfam" id="PF04138">
    <property type="entry name" value="GtrA_DPMS_TM"/>
    <property type="match status" value="1"/>
</dbReference>
<keyword evidence="3 11" id="KW-0328">Glycosyltransferase</keyword>
<dbReference type="SUPFAM" id="SSF53448">
    <property type="entry name" value="Nucleotide-diphospho-sugar transferases"/>
    <property type="match status" value="1"/>
</dbReference>
<dbReference type="RefSeq" id="WP_074748312.1">
    <property type="nucleotide sequence ID" value="NZ_FOCT01000012.1"/>
</dbReference>
<comment type="similarity">
    <text evidence="2">Belongs to the glycosyltransferase 2 family.</text>
</comment>